<dbReference type="Gene3D" id="3.40.630.30">
    <property type="match status" value="1"/>
</dbReference>
<sequence length="274" mass="30575">MADTGTDQGSSSDLRMGSLEVRLAESAAEIDWAQALRYRVFYEEMSAVPSPDMAARHRDFDDFDTICDHLLVIDHARGDGPDSVVGTYRLIRRPAAAKAGRFYSSDEYDIGRLLSYPGEILELGRSCVDAAYRTRGSSMQLLWRGIAAYVFHHDIAVMFGCASLPGTDPVAMAEPLAYLHHFHLAPEELRPVALPERYIGMDLMPREQIDPKRALTVLPPLIKGYLRLGGFIGDGAVIDHQFNTTDVSIVVKTDLITNKYSKHYERRSRDAQIA</sequence>
<dbReference type="EMBL" id="POWG01000011">
    <property type="protein sequence ID" value="PNQ98613.1"/>
    <property type="molecule type" value="Genomic_DNA"/>
</dbReference>
<comment type="function">
    <text evidence="9">Catalyzes the first step in the biosynthesis of ornithine lipids, which are phosphorus-free membrane lipids. Catalyzes the 3-hydroxyacyl-acyl carrier protein-dependent acylation of ornithine to form lyso-ornithine lipid (LOL).</text>
</comment>
<evidence type="ECO:0000256" key="4">
    <source>
        <dbReference type="ARBA" id="ARBA00023098"/>
    </source>
</evidence>
<comment type="pathway">
    <text evidence="1">Lipid metabolism.</text>
</comment>
<evidence type="ECO:0000256" key="1">
    <source>
        <dbReference type="ARBA" id="ARBA00005189"/>
    </source>
</evidence>
<evidence type="ECO:0000256" key="6">
    <source>
        <dbReference type="ARBA" id="ARBA00038095"/>
    </source>
</evidence>
<dbReference type="GO" id="GO:0006629">
    <property type="term" value="P:lipid metabolic process"/>
    <property type="evidence" value="ECO:0007669"/>
    <property type="project" value="UniProtKB-KW"/>
</dbReference>
<keyword evidence="5" id="KW-0012">Acyltransferase</keyword>
<comment type="catalytic activity">
    <reaction evidence="10">
        <text>a (3R)-hydroxyacyl-[ACP] + L-ornithine = a lyso-ornithine lipid + holo-[ACP] + H(+)</text>
        <dbReference type="Rhea" id="RHEA:20633"/>
        <dbReference type="Rhea" id="RHEA-COMP:9685"/>
        <dbReference type="Rhea" id="RHEA-COMP:9945"/>
        <dbReference type="ChEBI" id="CHEBI:15378"/>
        <dbReference type="ChEBI" id="CHEBI:46911"/>
        <dbReference type="ChEBI" id="CHEBI:64479"/>
        <dbReference type="ChEBI" id="CHEBI:78827"/>
        <dbReference type="ChEBI" id="CHEBI:138482"/>
        <dbReference type="EC" id="2.3.2.30"/>
    </reaction>
    <physiologicalReaction direction="left-to-right" evidence="10">
        <dbReference type="Rhea" id="RHEA:20634"/>
    </physiologicalReaction>
</comment>
<dbReference type="Proteomes" id="UP000027186">
    <property type="component" value="Chromosome"/>
</dbReference>
<keyword evidence="3 12" id="KW-0808">Transferase</keyword>
<dbReference type="PANTHER" id="PTHR37323:SF1">
    <property type="entry name" value="L-ORNITHINE N(ALPHA)-ACYLTRANSFERASE"/>
    <property type="match status" value="1"/>
</dbReference>
<organism evidence="11 13">
    <name type="scientific">Azospirillum argentinense</name>
    <dbReference type="NCBI Taxonomy" id="2970906"/>
    <lineage>
        <taxon>Bacteria</taxon>
        <taxon>Pseudomonadati</taxon>
        <taxon>Pseudomonadota</taxon>
        <taxon>Alphaproteobacteria</taxon>
        <taxon>Rhodospirillales</taxon>
        <taxon>Azospirillaceae</taxon>
        <taxon>Azospirillum</taxon>
    </lineage>
</organism>
<keyword evidence="2" id="KW-0444">Lipid biosynthesis</keyword>
<evidence type="ECO:0000256" key="10">
    <source>
        <dbReference type="ARBA" id="ARBA00047785"/>
    </source>
</evidence>
<dbReference type="Proteomes" id="UP000236268">
    <property type="component" value="Unassembled WGS sequence"/>
</dbReference>
<evidence type="ECO:0000256" key="9">
    <source>
        <dbReference type="ARBA" id="ARBA00045724"/>
    </source>
</evidence>
<accession>A0A2K1G1G0</accession>
<proteinExistence type="inferred from homology"/>
<evidence type="ECO:0000313" key="13">
    <source>
        <dbReference type="Proteomes" id="UP000027186"/>
    </source>
</evidence>
<gene>
    <name evidence="11" type="ORF">ABAZ39_14380</name>
    <name evidence="12" type="ORF">C1S70_12400</name>
</gene>
<dbReference type="AlphaFoldDB" id="A0A060DPQ8"/>
<dbReference type="OrthoDB" id="9787072at2"/>
<dbReference type="GO" id="GO:0043810">
    <property type="term" value="F:ornithine-acyl [acyl carrier protein] N-acyltransferase activity"/>
    <property type="evidence" value="ECO:0007669"/>
    <property type="project" value="UniProtKB-EC"/>
</dbReference>
<dbReference type="EMBL" id="CP007793">
    <property type="protein sequence ID" value="AIB13148.1"/>
    <property type="molecule type" value="Genomic_DNA"/>
</dbReference>
<dbReference type="Pfam" id="PF13444">
    <property type="entry name" value="Acetyltransf_5"/>
    <property type="match status" value="1"/>
</dbReference>
<evidence type="ECO:0000256" key="8">
    <source>
        <dbReference type="ARBA" id="ARBA00039866"/>
    </source>
</evidence>
<keyword evidence="4" id="KW-0443">Lipid metabolism</keyword>
<dbReference type="KEGG" id="abq:ABAZ39_14380"/>
<dbReference type="EC" id="2.3.2.30" evidence="7"/>
<reference evidence="12 14" key="2">
    <citation type="submission" date="2018-01" db="EMBL/GenBank/DDBJ databases">
        <title>Whole genome sequence of Azospirillum brasilense REC3 isolated from strawberry roots.</title>
        <authorList>
            <person name="Fontana C.A."/>
            <person name="Salazar S.M."/>
            <person name="Bassi D."/>
            <person name="Puglisi E."/>
            <person name="Lovaisa N.C."/>
            <person name="Toffoli L.M."/>
            <person name="Pedraza R."/>
            <person name="Cocconcelli P.S."/>
        </authorList>
    </citation>
    <scope>NUCLEOTIDE SEQUENCE [LARGE SCALE GENOMIC DNA]</scope>
    <source>
        <strain evidence="12 14">REC3</strain>
    </source>
</reference>
<evidence type="ECO:0000256" key="2">
    <source>
        <dbReference type="ARBA" id="ARBA00022516"/>
    </source>
</evidence>
<comment type="similarity">
    <text evidence="6">Belongs to the acetyltransferase family. OlsB subfamily.</text>
</comment>
<protein>
    <recommendedName>
        <fullName evidence="8">L-ornithine N(alpha)-acyltransferase</fullName>
        <ecNumber evidence="7">2.3.2.30</ecNumber>
    </recommendedName>
</protein>
<reference evidence="11 13" key="1">
    <citation type="journal article" date="2014" name="Genome Announc.">
        <title>Complete Genome Sequence of the Model Rhizosphere Strain Azospirillum brasilense Az39, Successfully Applied in Agriculture.</title>
        <authorList>
            <person name="Rivera D."/>
            <person name="Revale S."/>
            <person name="Molina R."/>
            <person name="Gualpa J."/>
            <person name="Puente M."/>
            <person name="Maroniche G."/>
            <person name="Paris G."/>
            <person name="Baker D."/>
            <person name="Clavijo B."/>
            <person name="McLay K."/>
            <person name="Spaepen S."/>
            <person name="Perticari A."/>
            <person name="Vazquez M."/>
            <person name="Wisniewski-Dye F."/>
            <person name="Watkins C."/>
            <person name="Martinez-Abarca F."/>
            <person name="Vanderleyden J."/>
            <person name="Cassan F."/>
        </authorList>
    </citation>
    <scope>NUCLEOTIDE SEQUENCE [LARGE SCALE GENOMIC DNA]</scope>
    <source>
        <strain evidence="11 13">Az39</strain>
    </source>
</reference>
<evidence type="ECO:0000313" key="12">
    <source>
        <dbReference type="EMBL" id="PNQ98613.1"/>
    </source>
</evidence>
<evidence type="ECO:0000313" key="11">
    <source>
        <dbReference type="EMBL" id="AIB13148.1"/>
    </source>
</evidence>
<dbReference type="PANTHER" id="PTHR37323">
    <property type="entry name" value="GCN5-RELATED N-ACETYLTRANSFERASE"/>
    <property type="match status" value="1"/>
</dbReference>
<accession>A0A060DPQ8</accession>
<name>A0A060DPQ8_9PROT</name>
<dbReference type="InterPro" id="IPR052351">
    <property type="entry name" value="Ornithine_N-alpha-AT"/>
</dbReference>
<dbReference type="InterPro" id="IPR016181">
    <property type="entry name" value="Acyl_CoA_acyltransferase"/>
</dbReference>
<dbReference type="RefSeq" id="WP_014238865.1">
    <property type="nucleotide sequence ID" value="NZ_CP007793.1"/>
</dbReference>
<dbReference type="SUPFAM" id="SSF55729">
    <property type="entry name" value="Acyl-CoA N-acyltransferases (Nat)"/>
    <property type="match status" value="1"/>
</dbReference>
<evidence type="ECO:0000256" key="3">
    <source>
        <dbReference type="ARBA" id="ARBA00022679"/>
    </source>
</evidence>
<evidence type="ECO:0000256" key="7">
    <source>
        <dbReference type="ARBA" id="ARBA00039058"/>
    </source>
</evidence>
<evidence type="ECO:0000313" key="14">
    <source>
        <dbReference type="Proteomes" id="UP000236268"/>
    </source>
</evidence>
<evidence type="ECO:0000256" key="5">
    <source>
        <dbReference type="ARBA" id="ARBA00023315"/>
    </source>
</evidence>